<gene>
    <name evidence="2" type="ORF">MUK42_31076</name>
</gene>
<reference evidence="2" key="1">
    <citation type="submission" date="2022-05" db="EMBL/GenBank/DDBJ databases">
        <title>The Musa troglodytarum L. genome provides insights into the mechanism of non-climacteric behaviour and enrichment of carotenoids.</title>
        <authorList>
            <person name="Wang J."/>
        </authorList>
    </citation>
    <scope>NUCLEOTIDE SEQUENCE</scope>
    <source>
        <tissue evidence="2">Leaf</tissue>
    </source>
</reference>
<organism evidence="2 3">
    <name type="scientific">Musa troglodytarum</name>
    <name type="common">fe'i banana</name>
    <dbReference type="NCBI Taxonomy" id="320322"/>
    <lineage>
        <taxon>Eukaryota</taxon>
        <taxon>Viridiplantae</taxon>
        <taxon>Streptophyta</taxon>
        <taxon>Embryophyta</taxon>
        <taxon>Tracheophyta</taxon>
        <taxon>Spermatophyta</taxon>
        <taxon>Magnoliopsida</taxon>
        <taxon>Liliopsida</taxon>
        <taxon>Zingiberales</taxon>
        <taxon>Musaceae</taxon>
        <taxon>Musa</taxon>
    </lineage>
</organism>
<evidence type="ECO:0000256" key="1">
    <source>
        <dbReference type="SAM" id="MobiDB-lite"/>
    </source>
</evidence>
<sequence length="121" mass="13737">MHAADVPPPKIGLLHHFTVPRRRLSLVWSNNYPKPTLLQRLLLSRMANVEEGSGSRSEEQNDQLREGHPKEEESHRICLGGTIYIDSPLSGFCIDGNLVQHFYQWIDHIDSHDVSALSKSI</sequence>
<dbReference type="Proteomes" id="UP001055439">
    <property type="component" value="Chromosome 2"/>
</dbReference>
<keyword evidence="3" id="KW-1185">Reference proteome</keyword>
<accession>A0A9E7JM72</accession>
<evidence type="ECO:0000313" key="3">
    <source>
        <dbReference type="Proteomes" id="UP001055439"/>
    </source>
</evidence>
<name>A0A9E7JM72_9LILI</name>
<feature type="compositionally biased region" description="Basic and acidic residues" evidence="1">
    <location>
        <begin position="56"/>
        <end position="74"/>
    </location>
</feature>
<proteinExistence type="predicted"/>
<feature type="region of interest" description="Disordered" evidence="1">
    <location>
        <begin position="49"/>
        <end position="74"/>
    </location>
</feature>
<dbReference type="AlphaFoldDB" id="A0A9E7JM72"/>
<evidence type="ECO:0000313" key="2">
    <source>
        <dbReference type="EMBL" id="URD85861.1"/>
    </source>
</evidence>
<dbReference type="EMBL" id="CP097504">
    <property type="protein sequence ID" value="URD85861.1"/>
    <property type="molecule type" value="Genomic_DNA"/>
</dbReference>
<protein>
    <submittedName>
        <fullName evidence="2">Uncharacterized protein</fullName>
    </submittedName>
</protein>